<dbReference type="AlphaFoldDB" id="A0A1B0AQY0"/>
<feature type="domain" description="Thioredoxin" evidence="2">
    <location>
        <begin position="16"/>
        <end position="99"/>
    </location>
</feature>
<organism evidence="4 5">
    <name type="scientific">Glossina palpalis gambiensis</name>
    <dbReference type="NCBI Taxonomy" id="67801"/>
    <lineage>
        <taxon>Eukaryota</taxon>
        <taxon>Metazoa</taxon>
        <taxon>Ecdysozoa</taxon>
        <taxon>Arthropoda</taxon>
        <taxon>Hexapoda</taxon>
        <taxon>Insecta</taxon>
        <taxon>Pterygota</taxon>
        <taxon>Neoptera</taxon>
        <taxon>Endopterygota</taxon>
        <taxon>Diptera</taxon>
        <taxon>Brachycera</taxon>
        <taxon>Muscomorpha</taxon>
        <taxon>Hippoboscoidea</taxon>
        <taxon>Glossinidae</taxon>
        <taxon>Glossina</taxon>
    </lineage>
</organism>
<evidence type="ECO:0000313" key="4">
    <source>
        <dbReference type="EnsemblMetazoa" id="GPPI005323-PA"/>
    </source>
</evidence>
<dbReference type="InterPro" id="IPR013766">
    <property type="entry name" value="Thioredoxin_domain"/>
</dbReference>
<dbReference type="PANTHER" id="PTHR46135">
    <property type="entry name" value="NME/NM23 FAMILY MEMBER 8"/>
    <property type="match status" value="1"/>
</dbReference>
<dbReference type="PANTHER" id="PTHR46135:SF3">
    <property type="entry name" value="NME_NM23 FAMILY MEMBER 8"/>
    <property type="match status" value="1"/>
</dbReference>
<feature type="compositionally biased region" description="Polar residues" evidence="1">
    <location>
        <begin position="569"/>
        <end position="607"/>
    </location>
</feature>
<accession>A0A1B0AQY0</accession>
<dbReference type="InterPro" id="IPR051766">
    <property type="entry name" value="TXND_domain-containing"/>
</dbReference>
<evidence type="ECO:0000259" key="2">
    <source>
        <dbReference type="Pfam" id="PF00085"/>
    </source>
</evidence>
<evidence type="ECO:0000256" key="1">
    <source>
        <dbReference type="SAM" id="MobiDB-lite"/>
    </source>
</evidence>
<dbReference type="InterPro" id="IPR031827">
    <property type="entry name" value="DUF4746"/>
</dbReference>
<dbReference type="VEuPathDB" id="VectorBase:GPPI005323"/>
<dbReference type="STRING" id="67801.A0A1B0AQY0"/>
<reference evidence="4" key="2">
    <citation type="submission" date="2020-05" db="UniProtKB">
        <authorList>
            <consortium name="EnsemblMetazoa"/>
        </authorList>
    </citation>
    <scope>IDENTIFICATION</scope>
    <source>
        <strain evidence="4">IAEA</strain>
    </source>
</reference>
<feature type="compositionally biased region" description="Basic residues" evidence="1">
    <location>
        <begin position="547"/>
        <end position="558"/>
    </location>
</feature>
<dbReference type="Gene3D" id="3.40.30.10">
    <property type="entry name" value="Glutaredoxin"/>
    <property type="match status" value="1"/>
</dbReference>
<evidence type="ECO:0008006" key="6">
    <source>
        <dbReference type="Google" id="ProtNLM"/>
    </source>
</evidence>
<dbReference type="EnsemblMetazoa" id="GPPI005323-RA">
    <property type="protein sequence ID" value="GPPI005323-PA"/>
    <property type="gene ID" value="GPPI005323"/>
</dbReference>
<protein>
    <recommendedName>
        <fullName evidence="6">DUF4746 domain-containing protein</fullName>
    </recommendedName>
</protein>
<dbReference type="InterPro" id="IPR036249">
    <property type="entry name" value="Thioredoxin-like_sf"/>
</dbReference>
<sequence>MSKKSAPALQADIQNDDDLEKFLDRSGLLILDIYTEWCGPCIGMVGTLRKLKLQYSDDLHFAIVKAEGVTAFHRFARKSEPTWLFVNEGKAVNILFGINVPALMQIVTHELTLLGNKRRPLYELHEFLPIEEKRKKVKEDLRAQAEAKEHGEEERKRLEYLTYVTDTIMDSLPDMGVTICGPQVNREAFKKMQTPADKLKIQCKDRTMASMTKEHFTKILSLFCTNIPTEDVIDQMIDKKLLMCFWKVPDEGNNIAVILTKFAHDLMLPHVVLNEETNEEEELPAILETTDYKVEVQLEDWEETLDEPEDDNFAKLKSLIALPSVTGDIEEEEAETEEDEMEATAAESTLDMPGLDLGLNLDLEENEEEEEEPEKVEVAPKKRTRKKIVRVNPIWVPNNHRTHAALIYLYFRSATISFLPPDPKPEPPHVIMAFDTYKKRDLIAHAERNKQDVPLYGFFTSDDPEDAKFIASSDAKYATLPHTPTDKLVFKVNKATSNTMLSLVTYGPSYISPNPIIGRDEAKKFFPEGYIPADLEQVEIPEEKTKPTKVKQQTKTKTKKEERKYSPSPAMQESDQVAGSIETGPTAQTSASSSNLGPQTSRLSPNVTKPPATAQSETDDAAAAG</sequence>
<evidence type="ECO:0000259" key="3">
    <source>
        <dbReference type="Pfam" id="PF15928"/>
    </source>
</evidence>
<name>A0A1B0AQY0_9MUSC</name>
<feature type="region of interest" description="Disordered" evidence="1">
    <location>
        <begin position="537"/>
        <end position="625"/>
    </location>
</feature>
<evidence type="ECO:0000313" key="5">
    <source>
        <dbReference type="Proteomes" id="UP000092460"/>
    </source>
</evidence>
<reference evidence="5" key="1">
    <citation type="submission" date="2015-01" db="EMBL/GenBank/DDBJ databases">
        <authorList>
            <person name="Aksoy S."/>
            <person name="Warren W."/>
            <person name="Wilson R.K."/>
        </authorList>
    </citation>
    <scope>NUCLEOTIDE SEQUENCE [LARGE SCALE GENOMIC DNA]</scope>
    <source>
        <strain evidence="5">IAEA</strain>
    </source>
</reference>
<feature type="domain" description="DUF4746" evidence="3">
    <location>
        <begin position="231"/>
        <end position="538"/>
    </location>
</feature>
<dbReference type="EMBL" id="JXJN01002102">
    <property type="status" value="NOT_ANNOTATED_CDS"/>
    <property type="molecule type" value="Genomic_DNA"/>
</dbReference>
<dbReference type="Pfam" id="PF15928">
    <property type="entry name" value="DUF4746"/>
    <property type="match status" value="1"/>
</dbReference>
<dbReference type="Pfam" id="PF00085">
    <property type="entry name" value="Thioredoxin"/>
    <property type="match status" value="1"/>
</dbReference>
<dbReference type="Proteomes" id="UP000092460">
    <property type="component" value="Unassembled WGS sequence"/>
</dbReference>
<dbReference type="SUPFAM" id="SSF52833">
    <property type="entry name" value="Thioredoxin-like"/>
    <property type="match status" value="1"/>
</dbReference>
<proteinExistence type="predicted"/>
<keyword evidence="5" id="KW-1185">Reference proteome</keyword>